<comment type="caution">
    <text evidence="2">The sequence shown here is derived from an EMBL/GenBank/DDBJ whole genome shotgun (WGS) entry which is preliminary data.</text>
</comment>
<keyword evidence="1" id="KW-0812">Transmembrane</keyword>
<dbReference type="EMBL" id="CBSX010000170">
    <property type="protein sequence ID" value="CDH07011.1"/>
    <property type="molecule type" value="Genomic_DNA"/>
</dbReference>
<keyword evidence="1" id="KW-1133">Transmembrane helix</keyword>
<gene>
    <name evidence="2" type="ORF">XBO1_2510045</name>
</gene>
<organism evidence="2 3">
    <name type="scientific">Xenorhabdus bovienii str. oregonense</name>
    <dbReference type="NCBI Taxonomy" id="1398202"/>
    <lineage>
        <taxon>Bacteria</taxon>
        <taxon>Pseudomonadati</taxon>
        <taxon>Pseudomonadota</taxon>
        <taxon>Gammaproteobacteria</taxon>
        <taxon>Enterobacterales</taxon>
        <taxon>Morganellaceae</taxon>
        <taxon>Xenorhabdus</taxon>
    </lineage>
</organism>
<proteinExistence type="predicted"/>
<feature type="transmembrane region" description="Helical" evidence="1">
    <location>
        <begin position="20"/>
        <end position="41"/>
    </location>
</feature>
<sequence length="45" mass="5353">MKNKTSLLKHKLKNKNYSFIIWALVLSIFNNLRIIICLKSYSLLK</sequence>
<reference evidence="2" key="1">
    <citation type="submission" date="2013-07" db="EMBL/GenBank/DDBJ databases">
        <title>Sub-species coevolution in mutualistic symbiosis.</title>
        <authorList>
            <person name="Murfin K."/>
            <person name="Klassen J."/>
            <person name="Lee M."/>
            <person name="Forst S."/>
            <person name="Stock P."/>
            <person name="Goodrich-Blair H."/>
        </authorList>
    </citation>
    <scope>NUCLEOTIDE SEQUENCE [LARGE SCALE GENOMIC DNA]</scope>
    <source>
        <strain evidence="2">Oregonense</strain>
    </source>
</reference>
<evidence type="ECO:0000256" key="1">
    <source>
        <dbReference type="SAM" id="Phobius"/>
    </source>
</evidence>
<name>A0A077PBD9_XENBV</name>
<evidence type="ECO:0000313" key="2">
    <source>
        <dbReference type="EMBL" id="CDH07011.1"/>
    </source>
</evidence>
<protein>
    <submittedName>
        <fullName evidence="2">Synaptotagmin-1 (Synaptotagmin I) (P65)</fullName>
    </submittedName>
</protein>
<dbReference type="Proteomes" id="UP000028483">
    <property type="component" value="Unassembled WGS sequence"/>
</dbReference>
<dbReference type="AlphaFoldDB" id="A0A077PBD9"/>
<accession>A0A077PBD9</accession>
<dbReference type="HOGENOM" id="CLU_3207089_0_0_6"/>
<evidence type="ECO:0000313" key="3">
    <source>
        <dbReference type="Proteomes" id="UP000028483"/>
    </source>
</evidence>
<keyword evidence="1" id="KW-0472">Membrane</keyword>